<dbReference type="EMBL" id="CP001798">
    <property type="protein sequence ID" value="ADE16220.1"/>
    <property type="molecule type" value="Genomic_DNA"/>
</dbReference>
<feature type="domain" description="AttH" evidence="2">
    <location>
        <begin position="78"/>
        <end position="252"/>
    </location>
</feature>
<keyword evidence="1" id="KW-0472">Membrane</keyword>
<gene>
    <name evidence="3" type="ordered locus">Nhal_3168</name>
</gene>
<dbReference type="InterPro" id="IPR023374">
    <property type="entry name" value="AttH-like_dom_sf"/>
</dbReference>
<name>D5BZX3_NITHN</name>
<feature type="transmembrane region" description="Helical" evidence="1">
    <location>
        <begin position="7"/>
        <end position="26"/>
    </location>
</feature>
<dbReference type="Pfam" id="PF17186">
    <property type="entry name" value="Lipocalin_9"/>
    <property type="match status" value="1"/>
</dbReference>
<dbReference type="Pfam" id="PF07143">
    <property type="entry name" value="CrtC"/>
    <property type="match status" value="1"/>
</dbReference>
<dbReference type="Proteomes" id="UP000001844">
    <property type="component" value="Chromosome"/>
</dbReference>
<organism evidence="3 4">
    <name type="scientific">Nitrosococcus halophilus (strain Nc4)</name>
    <dbReference type="NCBI Taxonomy" id="472759"/>
    <lineage>
        <taxon>Bacteria</taxon>
        <taxon>Pseudomonadati</taxon>
        <taxon>Pseudomonadota</taxon>
        <taxon>Gammaproteobacteria</taxon>
        <taxon>Chromatiales</taxon>
        <taxon>Chromatiaceae</taxon>
        <taxon>Nitrosococcus</taxon>
    </lineage>
</organism>
<keyword evidence="1" id="KW-0812">Transmembrane</keyword>
<dbReference type="PANTHER" id="PTHR38591">
    <property type="entry name" value="HYDROLASE"/>
    <property type="match status" value="1"/>
</dbReference>
<evidence type="ECO:0000256" key="1">
    <source>
        <dbReference type="SAM" id="Phobius"/>
    </source>
</evidence>
<dbReference type="HOGENOM" id="CLU_040626_0_0_6"/>
<dbReference type="SUPFAM" id="SSF159245">
    <property type="entry name" value="AttH-like"/>
    <property type="match status" value="1"/>
</dbReference>
<keyword evidence="4" id="KW-1185">Reference proteome</keyword>
<dbReference type="AlphaFoldDB" id="D5BZX3"/>
<dbReference type="InterPro" id="IPR010791">
    <property type="entry name" value="AttH_dom"/>
</dbReference>
<dbReference type="OrthoDB" id="9770826at2"/>
<proteinExistence type="predicted"/>
<dbReference type="RefSeq" id="WP_013034070.1">
    <property type="nucleotide sequence ID" value="NC_013960.1"/>
</dbReference>
<keyword evidence="1" id="KW-1133">Transmembrane helix</keyword>
<protein>
    <recommendedName>
        <fullName evidence="2">AttH domain-containing protein</fullName>
    </recommendedName>
</protein>
<reference evidence="4" key="1">
    <citation type="submission" date="2010-04" db="EMBL/GenBank/DDBJ databases">
        <title>Complete genome sequence of Nitrosococcus halophilus Nc4, a salt-adapted, aerobic obligate ammonia-oxidizing sulfur purple bacterium.</title>
        <authorList>
            <consortium name="US DOE Joint Genome Institute"/>
            <person name="Campbell M.A."/>
            <person name="Malfatti S.A."/>
            <person name="Chain P.S.G."/>
            <person name="Heidelberg J.F."/>
            <person name="Ward B.B."/>
            <person name="Klotz M.G."/>
        </authorList>
    </citation>
    <scope>NUCLEOTIDE SEQUENCE [LARGE SCALE GENOMIC DNA]</scope>
    <source>
        <strain evidence="4">Nc4</strain>
    </source>
</reference>
<dbReference type="eggNOG" id="COG5621">
    <property type="taxonomic scope" value="Bacteria"/>
</dbReference>
<dbReference type="Gene3D" id="2.40.370.10">
    <property type="entry name" value="AttH-like domain"/>
    <property type="match status" value="2"/>
</dbReference>
<evidence type="ECO:0000313" key="4">
    <source>
        <dbReference type="Proteomes" id="UP000001844"/>
    </source>
</evidence>
<evidence type="ECO:0000259" key="2">
    <source>
        <dbReference type="Pfam" id="PF07143"/>
    </source>
</evidence>
<evidence type="ECO:0000313" key="3">
    <source>
        <dbReference type="EMBL" id="ADE16220.1"/>
    </source>
</evidence>
<dbReference type="STRING" id="472759.Nhal_3168"/>
<dbReference type="PANTHER" id="PTHR38591:SF1">
    <property type="entry name" value="BLL1000 PROTEIN"/>
    <property type="match status" value="1"/>
</dbReference>
<accession>D5BZX3</accession>
<sequence length="396" mass="44303">MFANRTLTAIFFVIGAILVFIMMALMGTREEEGAANDGVIVSDALSAQEDTSQYARVFEPRAFSFPQDHGPHPDFKNEWWYYTGNLETPESRHFGYELTIFRVAMAPDQVERASGWATRQLYMAHFALTDVEQERFYSFERFNRGAMGLAGAVAQPFKVWLEDWVVIGAEGENIFPLKIAVAQDGIALELELDAAKPLVLQGEDGLSQKSAEPGNASYYYSFTRLLSKGEVRVDGQSFPVSGTSWMDREWSTSALGEDQEGWDWFALQLSNNTELMFYHMRKKDGTADAFSGGTFVSATGETRKLSLSQVEVEVTDRWQSPHSGIRYPSGWRLAVPELQLSLVITPFQQDQELNLAVRYWEGAVQCTGTYGEANITGVGYVELAGYGNGRDEPMPK</sequence>
<dbReference type="KEGG" id="nhl:Nhal_3168"/>